<dbReference type="Gene3D" id="3.10.20.740">
    <property type="match status" value="1"/>
</dbReference>
<evidence type="ECO:0000256" key="7">
    <source>
        <dbReference type="ARBA" id="ARBA00023014"/>
    </source>
</evidence>
<dbReference type="PROSITE" id="PS00643">
    <property type="entry name" value="COMPLEX1_75K_3"/>
    <property type="match status" value="1"/>
</dbReference>
<dbReference type="InterPro" id="IPR001041">
    <property type="entry name" value="2Fe-2S_ferredoxin-type"/>
</dbReference>
<dbReference type="SMART" id="SM00929">
    <property type="entry name" value="NADH-G_4Fe-4S_3"/>
    <property type="match status" value="1"/>
</dbReference>
<evidence type="ECO:0000256" key="8">
    <source>
        <dbReference type="ARBA" id="ARBA00023027"/>
    </source>
</evidence>
<name>A0ABZ2K2D5_9BACT</name>
<evidence type="ECO:0000259" key="12">
    <source>
        <dbReference type="PROSITE" id="PS51839"/>
    </source>
</evidence>
<keyword evidence="4" id="KW-0479">Metal-binding</keyword>
<feature type="domain" description="4Fe-4S His(Cys)3-ligated-type" evidence="12">
    <location>
        <begin position="104"/>
        <end position="143"/>
    </location>
</feature>
<dbReference type="Gene3D" id="3.40.50.740">
    <property type="match status" value="1"/>
</dbReference>
<keyword evidence="14" id="KW-1185">Reference proteome</keyword>
<dbReference type="Gene3D" id="2.20.25.90">
    <property type="entry name" value="ADC-like domains"/>
    <property type="match status" value="1"/>
</dbReference>
<comment type="cofactor">
    <cofactor evidence="1">
        <name>[4Fe-4S] cluster</name>
        <dbReference type="ChEBI" id="CHEBI:49883"/>
    </cofactor>
</comment>
<dbReference type="InterPro" id="IPR006656">
    <property type="entry name" value="Mopterin_OxRdtase"/>
</dbReference>
<dbReference type="InterPro" id="IPR050123">
    <property type="entry name" value="Prok_molybdopt-oxidoreductase"/>
</dbReference>
<dbReference type="Gene3D" id="3.30.70.20">
    <property type="match status" value="1"/>
</dbReference>
<dbReference type="Pfam" id="PF22117">
    <property type="entry name" value="Fer4_Nqo3"/>
    <property type="match status" value="1"/>
</dbReference>
<proteinExistence type="inferred from homology"/>
<dbReference type="EMBL" id="CP089982">
    <property type="protein sequence ID" value="WXA90924.1"/>
    <property type="molecule type" value="Genomic_DNA"/>
</dbReference>
<reference evidence="13 14" key="1">
    <citation type="submission" date="2021-12" db="EMBL/GenBank/DDBJ databases">
        <title>Discovery of the Pendulisporaceae a myxobacterial family with distinct sporulation behavior and unique specialized metabolism.</title>
        <authorList>
            <person name="Garcia R."/>
            <person name="Popoff A."/>
            <person name="Bader C.D."/>
            <person name="Loehr J."/>
            <person name="Walesch S."/>
            <person name="Walt C."/>
            <person name="Boldt J."/>
            <person name="Bunk B."/>
            <person name="Haeckl F.J.F.P.J."/>
            <person name="Gunesch A.P."/>
            <person name="Birkelbach J."/>
            <person name="Nuebel U."/>
            <person name="Pietschmann T."/>
            <person name="Bach T."/>
            <person name="Mueller R."/>
        </authorList>
    </citation>
    <scope>NUCLEOTIDE SEQUENCE [LARGE SCALE GENOMIC DNA]</scope>
    <source>
        <strain evidence="13 14">MSr12523</strain>
    </source>
</reference>
<dbReference type="PROSITE" id="PS00642">
    <property type="entry name" value="COMPLEX1_75K_2"/>
    <property type="match status" value="1"/>
</dbReference>
<dbReference type="Pfam" id="PF04879">
    <property type="entry name" value="Molybdop_Fe4S4"/>
    <property type="match status" value="1"/>
</dbReference>
<dbReference type="InterPro" id="IPR054351">
    <property type="entry name" value="NADH_UbQ_OxRdtase_ferredoxin"/>
</dbReference>
<evidence type="ECO:0000256" key="4">
    <source>
        <dbReference type="ARBA" id="ARBA00022723"/>
    </source>
</evidence>
<gene>
    <name evidence="13" type="ORF">LZC95_31270</name>
</gene>
<accession>A0ABZ2K2D5</accession>
<organism evidence="13 14">
    <name type="scientific">Pendulispora brunnea</name>
    <dbReference type="NCBI Taxonomy" id="2905690"/>
    <lineage>
        <taxon>Bacteria</taxon>
        <taxon>Pseudomonadati</taxon>
        <taxon>Myxococcota</taxon>
        <taxon>Myxococcia</taxon>
        <taxon>Myxococcales</taxon>
        <taxon>Sorangiineae</taxon>
        <taxon>Pendulisporaceae</taxon>
        <taxon>Pendulispora</taxon>
    </lineage>
</organism>
<dbReference type="Pfam" id="PF10588">
    <property type="entry name" value="NADH-G_4Fe-4S_3"/>
    <property type="match status" value="1"/>
</dbReference>
<evidence type="ECO:0000256" key="1">
    <source>
        <dbReference type="ARBA" id="ARBA00001966"/>
    </source>
</evidence>
<keyword evidence="6" id="KW-0408">Iron</keyword>
<evidence type="ECO:0000256" key="5">
    <source>
        <dbReference type="ARBA" id="ARBA00022967"/>
    </source>
</evidence>
<dbReference type="SUPFAM" id="SSF53706">
    <property type="entry name" value="Formate dehydrogenase/DMSO reductase, domains 1-3"/>
    <property type="match status" value="1"/>
</dbReference>
<keyword evidence="8" id="KW-0520">NAD</keyword>
<dbReference type="PROSITE" id="PS51085">
    <property type="entry name" value="2FE2S_FER_2"/>
    <property type="match status" value="1"/>
</dbReference>
<dbReference type="PROSITE" id="PS51839">
    <property type="entry name" value="4FE4S_HC3"/>
    <property type="match status" value="1"/>
</dbReference>
<dbReference type="PANTHER" id="PTHR43105:SF13">
    <property type="entry name" value="NADH-UBIQUINONE OXIDOREDUCTASE 75 KDA SUBUNIT, MITOCHONDRIAL"/>
    <property type="match status" value="1"/>
</dbReference>
<feature type="domain" description="4Fe-4S Mo/W bis-MGD-type" evidence="11">
    <location>
        <begin position="242"/>
        <end position="300"/>
    </location>
</feature>
<evidence type="ECO:0000256" key="3">
    <source>
        <dbReference type="ARBA" id="ARBA00022485"/>
    </source>
</evidence>
<evidence type="ECO:0000256" key="6">
    <source>
        <dbReference type="ARBA" id="ARBA00023004"/>
    </source>
</evidence>
<dbReference type="PROSITE" id="PS51669">
    <property type="entry name" value="4FE4S_MOW_BIS_MGD"/>
    <property type="match status" value="1"/>
</dbReference>
<comment type="cofactor">
    <cofactor evidence="9">
        <name>[2Fe-2S] cluster</name>
        <dbReference type="ChEBI" id="CHEBI:190135"/>
    </cofactor>
</comment>
<dbReference type="SUPFAM" id="SSF54862">
    <property type="entry name" value="4Fe-4S ferredoxins"/>
    <property type="match status" value="1"/>
</dbReference>
<evidence type="ECO:0000313" key="13">
    <source>
        <dbReference type="EMBL" id="WXA90924.1"/>
    </source>
</evidence>
<comment type="similarity">
    <text evidence="2">Belongs to the complex I 75 kDa subunit family.</text>
</comment>
<feature type="domain" description="2Fe-2S ferredoxin-type" evidence="10">
    <location>
        <begin position="1"/>
        <end position="103"/>
    </location>
</feature>
<dbReference type="SMART" id="SM00926">
    <property type="entry name" value="Molybdop_Fe4S4"/>
    <property type="match status" value="1"/>
</dbReference>
<keyword evidence="3" id="KW-0004">4Fe-4S</keyword>
<dbReference type="Pfam" id="PF00384">
    <property type="entry name" value="Molybdopterin"/>
    <property type="match status" value="1"/>
</dbReference>
<evidence type="ECO:0000256" key="2">
    <source>
        <dbReference type="ARBA" id="ARBA00005404"/>
    </source>
</evidence>
<evidence type="ECO:0000259" key="11">
    <source>
        <dbReference type="PROSITE" id="PS51669"/>
    </source>
</evidence>
<dbReference type="InterPro" id="IPR019574">
    <property type="entry name" value="NADH_UbQ_OxRdtase_Gsu_4Fe4S-bd"/>
</dbReference>
<dbReference type="Proteomes" id="UP001379533">
    <property type="component" value="Chromosome"/>
</dbReference>
<evidence type="ECO:0000256" key="9">
    <source>
        <dbReference type="ARBA" id="ARBA00034078"/>
    </source>
</evidence>
<keyword evidence="7" id="KW-0411">Iron-sulfur</keyword>
<sequence>MPTFTYDGKTIPFEPGETIIKAAYRQGIEIPHYCWHPGLSAPANCRMCLVEIAPAAGQRAMMLDVLEWDASLNDYRPRQKPKLQPACQIPAAEGMQVKGDSSDNVKEARKGVQEFLLLNHPVDCPICDQSGECKLQDYWLEHGQYQKRMRDEPIHKPKAVRFGPSIVYDGERCVMCTRCIRFMDEVAKDPVLDMRERGNLNEIFVAPGRELTGHYTFMTEHVCPVGALTTVDFRFKARVWFLRTAKTVCQGCATGCNAHLDYDPRYNKVYRYRPRDNEQVNAYWMCDEGMLSYKRAHEDRVVDPYVKGSVSAMKKALAEAKSYFEAVPGETIAVVLSAQHSLEDNWALRELAGAYLGTRAIYATGLPEGYHDTILIHEDKNPNTRGVLELAPGVRPFSSLLDDIEAGRVTHVIALGGETPADASAELGPRAKNALERLQALVTIAAHDGLLARAAHVLLPAASWAEASGTYVNAKGIHQVTEKAIEPQGVSEPGWKLVADVGQALGYDTSWTKLKQVRARLTSAPTVPDAAAVSPSRPQVTP</sequence>
<evidence type="ECO:0000259" key="10">
    <source>
        <dbReference type="PROSITE" id="PS51085"/>
    </source>
</evidence>
<keyword evidence="5" id="KW-1278">Translocase</keyword>
<dbReference type="InterPro" id="IPR000283">
    <property type="entry name" value="NADH_UbQ_OxRdtase_75kDa_su_CS"/>
</dbReference>
<dbReference type="CDD" id="cd00207">
    <property type="entry name" value="fer2"/>
    <property type="match status" value="1"/>
</dbReference>
<dbReference type="InterPro" id="IPR036010">
    <property type="entry name" value="2Fe-2S_ferredoxin-like_sf"/>
</dbReference>
<dbReference type="Pfam" id="PF13510">
    <property type="entry name" value="Fer2_4"/>
    <property type="match status" value="1"/>
</dbReference>
<protein>
    <submittedName>
        <fullName evidence="13">2Fe-2S iron-sulfur cluster-binding protein</fullName>
    </submittedName>
</protein>
<dbReference type="PANTHER" id="PTHR43105">
    <property type="entry name" value="RESPIRATORY NITRATE REDUCTASE"/>
    <property type="match status" value="1"/>
</dbReference>
<dbReference type="RefSeq" id="WP_394841544.1">
    <property type="nucleotide sequence ID" value="NZ_CP089982.1"/>
</dbReference>
<evidence type="ECO:0000313" key="14">
    <source>
        <dbReference type="Proteomes" id="UP001379533"/>
    </source>
</evidence>
<dbReference type="SUPFAM" id="SSF54292">
    <property type="entry name" value="2Fe-2S ferredoxin-like"/>
    <property type="match status" value="1"/>
</dbReference>
<dbReference type="PROSITE" id="PS00641">
    <property type="entry name" value="COMPLEX1_75K_1"/>
    <property type="match status" value="1"/>
</dbReference>
<dbReference type="InterPro" id="IPR006963">
    <property type="entry name" value="Mopterin_OxRdtase_4Fe-4S_dom"/>
</dbReference>